<dbReference type="RefSeq" id="WP_183590126.1">
    <property type="nucleotide sequence ID" value="NZ_JACHCA010000029.1"/>
</dbReference>
<evidence type="ECO:0000256" key="1">
    <source>
        <dbReference type="SAM" id="SignalP"/>
    </source>
</evidence>
<proteinExistence type="predicted"/>
<sequence length="100" mass="10395">MRNFKQVALGLIAGALAIGFSAFTNPSSNNRLTTYTFAHPAKSTSNNRTDFVYRSNLAGCSSSANICTGDWSQTAAPAEGANPAINATPVTVNSGNYTGM</sequence>
<evidence type="ECO:0000313" key="3">
    <source>
        <dbReference type="Proteomes" id="UP000548326"/>
    </source>
</evidence>
<dbReference type="AlphaFoldDB" id="A0A841JL86"/>
<organism evidence="2 3">
    <name type="scientific">Mucilaginibacter lappiensis</name>
    <dbReference type="NCBI Taxonomy" id="354630"/>
    <lineage>
        <taxon>Bacteria</taxon>
        <taxon>Pseudomonadati</taxon>
        <taxon>Bacteroidota</taxon>
        <taxon>Sphingobacteriia</taxon>
        <taxon>Sphingobacteriales</taxon>
        <taxon>Sphingobacteriaceae</taxon>
        <taxon>Mucilaginibacter</taxon>
    </lineage>
</organism>
<dbReference type="Proteomes" id="UP000548326">
    <property type="component" value="Unassembled WGS sequence"/>
</dbReference>
<feature type="signal peptide" evidence="1">
    <location>
        <begin position="1"/>
        <end position="24"/>
    </location>
</feature>
<reference evidence="2 3" key="1">
    <citation type="submission" date="2020-08" db="EMBL/GenBank/DDBJ databases">
        <title>Genomic Encyclopedia of Type Strains, Phase IV (KMG-V): Genome sequencing to study the core and pangenomes of soil and plant-associated prokaryotes.</title>
        <authorList>
            <person name="Whitman W."/>
        </authorList>
    </citation>
    <scope>NUCLEOTIDE SEQUENCE [LARGE SCALE GENOMIC DNA]</scope>
    <source>
        <strain evidence="2 3">MP601</strain>
    </source>
</reference>
<comment type="caution">
    <text evidence="2">The sequence shown here is derived from an EMBL/GenBank/DDBJ whole genome shotgun (WGS) entry which is preliminary data.</text>
</comment>
<evidence type="ECO:0000313" key="2">
    <source>
        <dbReference type="EMBL" id="MBB6131717.1"/>
    </source>
</evidence>
<feature type="chain" id="PRO_5032679123" evidence="1">
    <location>
        <begin position="25"/>
        <end position="100"/>
    </location>
</feature>
<protein>
    <submittedName>
        <fullName evidence="2">Uncharacterized protein</fullName>
    </submittedName>
</protein>
<dbReference type="EMBL" id="JACHCA010000029">
    <property type="protein sequence ID" value="MBB6131717.1"/>
    <property type="molecule type" value="Genomic_DNA"/>
</dbReference>
<accession>A0A841JL86</accession>
<gene>
    <name evidence="2" type="ORF">HDF22_005868</name>
</gene>
<keyword evidence="1" id="KW-0732">Signal</keyword>
<name>A0A841JL86_9SPHI</name>